<dbReference type="AlphaFoldDB" id="A0A846XEH7"/>
<sequence length="292" mass="30966">MTTLIQDAGCATPAPAPSSMLDRMTLIMECFTSGPAQLALEDVVAATQLPRSTTHRILVDLVRLGWLGRTRDGYGLGIRPLALQGNNVHGRLREATAETLHDLAIRTGMVVHLAVLVDTEILYLDKVGGRFATRVPSRVGGRAPAHSTGAGKAMLAWLPPEQVDRQLEGAIGRLTARTICRISTLHQELARIRNRVGGLTFERGECFPEVACVAAAIRSPEGPVAGISLCGNIDSNLEIVAPLVAQAARAVSEELFPRRKSSCGPAAAPVAEGWSAEALDSLLTVGTGSDWI</sequence>
<evidence type="ECO:0000259" key="5">
    <source>
        <dbReference type="PROSITE" id="PS51078"/>
    </source>
</evidence>
<gene>
    <name evidence="6" type="ORF">HGA13_08675</name>
</gene>
<evidence type="ECO:0000313" key="6">
    <source>
        <dbReference type="EMBL" id="NKY33140.1"/>
    </source>
</evidence>
<dbReference type="PANTHER" id="PTHR30136:SF24">
    <property type="entry name" value="HTH-TYPE TRANSCRIPTIONAL REPRESSOR ALLR"/>
    <property type="match status" value="1"/>
</dbReference>
<dbReference type="SUPFAM" id="SSF46785">
    <property type="entry name" value="Winged helix' DNA-binding domain"/>
    <property type="match status" value="1"/>
</dbReference>
<keyword evidence="7" id="KW-1185">Reference proteome</keyword>
<dbReference type="Gene3D" id="1.10.10.10">
    <property type="entry name" value="Winged helix-like DNA-binding domain superfamily/Winged helix DNA-binding domain"/>
    <property type="match status" value="1"/>
</dbReference>
<dbReference type="Proteomes" id="UP000565715">
    <property type="component" value="Unassembled WGS sequence"/>
</dbReference>
<keyword evidence="3" id="KW-0804">Transcription</keyword>
<dbReference type="InterPro" id="IPR029016">
    <property type="entry name" value="GAF-like_dom_sf"/>
</dbReference>
<dbReference type="GO" id="GO:0045892">
    <property type="term" value="P:negative regulation of DNA-templated transcription"/>
    <property type="evidence" value="ECO:0007669"/>
    <property type="project" value="TreeGrafter"/>
</dbReference>
<accession>A0A846XEH7</accession>
<evidence type="ECO:0000313" key="7">
    <source>
        <dbReference type="Proteomes" id="UP000565715"/>
    </source>
</evidence>
<dbReference type="InterPro" id="IPR036388">
    <property type="entry name" value="WH-like_DNA-bd_sf"/>
</dbReference>
<dbReference type="GO" id="GO:0003677">
    <property type="term" value="F:DNA binding"/>
    <property type="evidence" value="ECO:0007669"/>
    <property type="project" value="UniProtKB-KW"/>
</dbReference>
<dbReference type="GO" id="GO:0003700">
    <property type="term" value="F:DNA-binding transcription factor activity"/>
    <property type="evidence" value="ECO:0007669"/>
    <property type="project" value="TreeGrafter"/>
</dbReference>
<dbReference type="PROSITE" id="PS51077">
    <property type="entry name" value="HTH_ICLR"/>
    <property type="match status" value="1"/>
</dbReference>
<evidence type="ECO:0000256" key="1">
    <source>
        <dbReference type="ARBA" id="ARBA00023015"/>
    </source>
</evidence>
<evidence type="ECO:0000256" key="3">
    <source>
        <dbReference type="ARBA" id="ARBA00023163"/>
    </source>
</evidence>
<dbReference type="InterPro" id="IPR005471">
    <property type="entry name" value="Tscrpt_reg_IclR_N"/>
</dbReference>
<protein>
    <submittedName>
        <fullName evidence="6">IclR family transcriptional regulator</fullName>
    </submittedName>
</protein>
<dbReference type="EMBL" id="JAAXOO010000002">
    <property type="protein sequence ID" value="NKY33140.1"/>
    <property type="molecule type" value="Genomic_DNA"/>
</dbReference>
<keyword evidence="2" id="KW-0238">DNA-binding</keyword>
<dbReference type="RefSeq" id="WP_068040388.1">
    <property type="nucleotide sequence ID" value="NZ_JAAXOO010000002.1"/>
</dbReference>
<reference evidence="6 7" key="1">
    <citation type="submission" date="2020-04" db="EMBL/GenBank/DDBJ databases">
        <title>MicrobeNet Type strains.</title>
        <authorList>
            <person name="Nicholson A.C."/>
        </authorList>
    </citation>
    <scope>NUCLEOTIDE SEQUENCE [LARGE SCALE GENOMIC DNA]</scope>
    <source>
        <strain evidence="6 7">DSM 45078</strain>
    </source>
</reference>
<dbReference type="InterPro" id="IPR050707">
    <property type="entry name" value="HTH_MetabolicPath_Reg"/>
</dbReference>
<comment type="caution">
    <text evidence="6">The sequence shown here is derived from an EMBL/GenBank/DDBJ whole genome shotgun (WGS) entry which is preliminary data.</text>
</comment>
<keyword evidence="1" id="KW-0805">Transcription regulation</keyword>
<name>A0A846XEH7_9NOCA</name>
<dbReference type="SUPFAM" id="SSF55781">
    <property type="entry name" value="GAF domain-like"/>
    <property type="match status" value="1"/>
</dbReference>
<dbReference type="Pfam" id="PF01614">
    <property type="entry name" value="IclR_C"/>
    <property type="match status" value="1"/>
</dbReference>
<dbReference type="PANTHER" id="PTHR30136">
    <property type="entry name" value="HELIX-TURN-HELIX TRANSCRIPTIONAL REGULATOR, ICLR FAMILY"/>
    <property type="match status" value="1"/>
</dbReference>
<dbReference type="InterPro" id="IPR014757">
    <property type="entry name" value="Tscrpt_reg_IclR_C"/>
</dbReference>
<evidence type="ECO:0000256" key="2">
    <source>
        <dbReference type="ARBA" id="ARBA00023125"/>
    </source>
</evidence>
<feature type="domain" description="IclR-ED" evidence="5">
    <location>
        <begin position="79"/>
        <end position="257"/>
    </location>
</feature>
<dbReference type="Gene3D" id="3.30.450.40">
    <property type="match status" value="1"/>
</dbReference>
<dbReference type="PROSITE" id="PS51078">
    <property type="entry name" value="ICLR_ED"/>
    <property type="match status" value="1"/>
</dbReference>
<proteinExistence type="predicted"/>
<dbReference type="SMART" id="SM00346">
    <property type="entry name" value="HTH_ICLR"/>
    <property type="match status" value="1"/>
</dbReference>
<dbReference type="Pfam" id="PF09339">
    <property type="entry name" value="HTH_IclR"/>
    <property type="match status" value="1"/>
</dbReference>
<organism evidence="6 7">
    <name type="scientific">Nocardia speluncae</name>
    <dbReference type="NCBI Taxonomy" id="419477"/>
    <lineage>
        <taxon>Bacteria</taxon>
        <taxon>Bacillati</taxon>
        <taxon>Actinomycetota</taxon>
        <taxon>Actinomycetes</taxon>
        <taxon>Mycobacteriales</taxon>
        <taxon>Nocardiaceae</taxon>
        <taxon>Nocardia</taxon>
    </lineage>
</organism>
<evidence type="ECO:0000259" key="4">
    <source>
        <dbReference type="PROSITE" id="PS51077"/>
    </source>
</evidence>
<dbReference type="InterPro" id="IPR036390">
    <property type="entry name" value="WH_DNA-bd_sf"/>
</dbReference>
<feature type="domain" description="HTH iclR-type" evidence="4">
    <location>
        <begin position="18"/>
        <end position="78"/>
    </location>
</feature>